<dbReference type="Pfam" id="PF18433">
    <property type="entry name" value="DUF5610"/>
    <property type="match status" value="1"/>
</dbReference>
<dbReference type="EMBL" id="CP052766">
    <property type="protein sequence ID" value="QJR81626.1"/>
    <property type="molecule type" value="Genomic_DNA"/>
</dbReference>
<dbReference type="KEGG" id="apel:CA267_013025"/>
<organism evidence="2 3">
    <name type="scientific">Alteromonas pelagimontana</name>
    <dbReference type="NCBI Taxonomy" id="1858656"/>
    <lineage>
        <taxon>Bacteria</taxon>
        <taxon>Pseudomonadati</taxon>
        <taxon>Pseudomonadota</taxon>
        <taxon>Gammaproteobacteria</taxon>
        <taxon>Alteromonadales</taxon>
        <taxon>Alteromonadaceae</taxon>
        <taxon>Alteromonas/Salinimonas group</taxon>
        <taxon>Alteromonas</taxon>
    </lineage>
</organism>
<dbReference type="OrthoDB" id="7366224at2"/>
<dbReference type="AlphaFoldDB" id="A0A6M4MHH0"/>
<feature type="domain" description="DUF5610" evidence="1">
    <location>
        <begin position="63"/>
        <end position="168"/>
    </location>
</feature>
<evidence type="ECO:0000259" key="1">
    <source>
        <dbReference type="Pfam" id="PF18433"/>
    </source>
</evidence>
<reference evidence="2 3" key="2">
    <citation type="submission" date="2020-04" db="EMBL/GenBank/DDBJ databases">
        <title>Complete genome sequence of Alteromonas pelagimontana 5.12T.</title>
        <authorList>
            <person name="Sinha R.K."/>
            <person name="Krishnan K.P."/>
            <person name="Kurian J.P."/>
        </authorList>
    </citation>
    <scope>NUCLEOTIDE SEQUENCE [LARGE SCALE GENOMIC DNA]</scope>
    <source>
        <strain evidence="2 3">5.12</strain>
    </source>
</reference>
<dbReference type="Proteomes" id="UP000219285">
    <property type="component" value="Chromosome"/>
</dbReference>
<proteinExistence type="predicted"/>
<name>A0A6M4MHH0_9ALTE</name>
<reference evidence="3" key="1">
    <citation type="submission" date="2014-12" db="EMBL/GenBank/DDBJ databases">
        <title>Complete genome sequence of a multi-drug resistant Klebsiella pneumoniae.</title>
        <authorList>
            <person name="Hua X."/>
            <person name="Chen Q."/>
            <person name="Li X."/>
            <person name="Feng Y."/>
            <person name="Ruan Z."/>
            <person name="Yu Y."/>
        </authorList>
    </citation>
    <scope>NUCLEOTIDE SEQUENCE [LARGE SCALE GENOMIC DNA]</scope>
    <source>
        <strain evidence="3">5.12</strain>
    </source>
</reference>
<keyword evidence="3" id="KW-1185">Reference proteome</keyword>
<evidence type="ECO:0000313" key="2">
    <source>
        <dbReference type="EMBL" id="QJR81626.1"/>
    </source>
</evidence>
<accession>A0A6M4MHH0</accession>
<dbReference type="InterPro" id="IPR041651">
    <property type="entry name" value="DUF5610"/>
</dbReference>
<sequence>MNVSQIKAFLGDQKQQAVSPDTAIKKQLQEEGLRQAAEFRQQQAATVSVSSSQTTIGLKVFSGALEQNVSVDGQKPKVDKKDEKEGKETSLFDFEKVARNVMQFVGGVIQGATKGGADQNKLIDLFAQAREGVAKGIAMAEKDIGGFMNEDISKGINSSRTLIEERLNGLEKRLLGTGDAEQIDKVTSGLSVNASDAKDGNLTIRTKDGDEVKLSFENLREFQLSQQSTIGLAPEIIQNEGAAASQQVASASESLTAQYFERNGISFSLKGELDEGELTAIADLVESANDLADTFFAGEMDKAFEQALSLGFDDQELTGYALQLNRTQKAEFVQAYESIRHYREDRPDANKHGDAASPIAQYLDKMMDVMNQSGEQLESGEDYSELLNSLINRMEDVKVPDLLTAINRFHTFNQRLLDALPSSQPAEETSSATDE</sequence>
<evidence type="ECO:0000313" key="3">
    <source>
        <dbReference type="Proteomes" id="UP000219285"/>
    </source>
</evidence>
<dbReference type="RefSeq" id="WP_075610450.1">
    <property type="nucleotide sequence ID" value="NZ_CP052766.1"/>
</dbReference>
<protein>
    <submittedName>
        <fullName evidence="2">DUF5610 domain-containing protein</fullName>
    </submittedName>
</protein>
<gene>
    <name evidence="2" type="ORF">CA267_013025</name>
</gene>